<comment type="function">
    <text evidence="2 7">Catalyzes the formation of N(7)-methylguanine at position 46 (m7G46) in tRNA.</text>
</comment>
<feature type="binding site" evidence="7">
    <location>
        <position position="237"/>
    </location>
    <ligand>
        <name>substrate</name>
    </ligand>
</feature>
<feature type="binding site" evidence="7">
    <location>
        <position position="127"/>
    </location>
    <ligand>
        <name>S-adenosyl-L-methionine</name>
        <dbReference type="ChEBI" id="CHEBI:59789"/>
    </ligand>
</feature>
<feature type="binding site" evidence="7">
    <location>
        <position position="205"/>
    </location>
    <ligand>
        <name>substrate</name>
    </ligand>
</feature>
<evidence type="ECO:0000256" key="4">
    <source>
        <dbReference type="ARBA" id="ARBA00022679"/>
    </source>
</evidence>
<dbReference type="GO" id="GO:0008176">
    <property type="term" value="F:tRNA (guanine(46)-N7)-methyltransferase activity"/>
    <property type="evidence" value="ECO:0007669"/>
    <property type="project" value="UniProtKB-UniRule"/>
</dbReference>
<evidence type="ECO:0000256" key="7">
    <source>
        <dbReference type="HAMAP-Rule" id="MF_01057"/>
    </source>
</evidence>
<keyword evidence="5 7" id="KW-0949">S-adenosyl-L-methionine</keyword>
<evidence type="ECO:0000256" key="1">
    <source>
        <dbReference type="ARBA" id="ARBA00000142"/>
    </source>
</evidence>
<feature type="binding site" evidence="7">
    <location>
        <position position="201"/>
    </location>
    <ligand>
        <name>S-adenosyl-L-methionine</name>
        <dbReference type="ChEBI" id="CHEBI:59789"/>
    </ligand>
</feature>
<dbReference type="CDD" id="cd02440">
    <property type="entry name" value="AdoMet_MTases"/>
    <property type="match status" value="1"/>
</dbReference>
<dbReference type="NCBIfam" id="TIGR00091">
    <property type="entry name" value="tRNA (guanosine(46)-N7)-methyltransferase TrmB"/>
    <property type="match status" value="1"/>
</dbReference>
<dbReference type="Gene3D" id="3.40.50.150">
    <property type="entry name" value="Vaccinia Virus protein VP39"/>
    <property type="match status" value="1"/>
</dbReference>
<keyword evidence="4 7" id="KW-0808">Transferase</keyword>
<protein>
    <recommendedName>
        <fullName evidence="7">tRNA (guanine-N(7)-)-methyltransferase</fullName>
        <ecNumber evidence="7">2.1.1.33</ecNumber>
    </recommendedName>
    <alternativeName>
        <fullName evidence="7">tRNA (guanine(46)-N(7))-methyltransferase</fullName>
    </alternativeName>
    <alternativeName>
        <fullName evidence="7">tRNA(m7G46)-methyltransferase</fullName>
    </alternativeName>
</protein>
<feature type="binding site" evidence="7">
    <location>
        <begin position="274"/>
        <end position="277"/>
    </location>
    <ligand>
        <name>substrate</name>
    </ligand>
</feature>
<comment type="caution">
    <text evidence="8">The sequence shown here is derived from an EMBL/GenBank/DDBJ whole genome shotgun (WGS) entry which is preliminary data.</text>
</comment>
<name>A0A066UFH9_9GAMM</name>
<keyword evidence="3 7" id="KW-0489">Methyltransferase</keyword>
<dbReference type="UniPathway" id="UPA00989"/>
<comment type="caution">
    <text evidence="7">Lacks conserved residue(s) required for the propagation of feature annotation.</text>
</comment>
<dbReference type="PROSITE" id="PS51625">
    <property type="entry name" value="SAM_MT_TRMB"/>
    <property type="match status" value="1"/>
</dbReference>
<dbReference type="EMBL" id="AOMT01000001">
    <property type="protein sequence ID" value="KDN26151.1"/>
    <property type="molecule type" value="Genomic_DNA"/>
</dbReference>
<dbReference type="InterPro" id="IPR003358">
    <property type="entry name" value="tRNA_(Gua-N-7)_MeTrfase_Trmb"/>
</dbReference>
<keyword evidence="9" id="KW-1185">Reference proteome</keyword>
<feature type="binding site" evidence="7">
    <location>
        <position position="179"/>
    </location>
    <ligand>
        <name>S-adenosyl-L-methionine</name>
        <dbReference type="ChEBI" id="CHEBI:59789"/>
    </ligand>
</feature>
<dbReference type="GO" id="GO:0043527">
    <property type="term" value="C:tRNA methyltransferase complex"/>
    <property type="evidence" value="ECO:0007669"/>
    <property type="project" value="TreeGrafter"/>
</dbReference>
<dbReference type="Pfam" id="PF02390">
    <property type="entry name" value="Methyltransf_4"/>
    <property type="match status" value="1"/>
</dbReference>
<evidence type="ECO:0000313" key="8">
    <source>
        <dbReference type="EMBL" id="KDN26151.1"/>
    </source>
</evidence>
<evidence type="ECO:0000256" key="2">
    <source>
        <dbReference type="ARBA" id="ARBA00003015"/>
    </source>
</evidence>
<comment type="catalytic activity">
    <reaction evidence="1 7">
        <text>guanosine(46) in tRNA + S-adenosyl-L-methionine = N(7)-methylguanosine(46) in tRNA + S-adenosyl-L-homocysteine</text>
        <dbReference type="Rhea" id="RHEA:42708"/>
        <dbReference type="Rhea" id="RHEA-COMP:10188"/>
        <dbReference type="Rhea" id="RHEA-COMP:10189"/>
        <dbReference type="ChEBI" id="CHEBI:57856"/>
        <dbReference type="ChEBI" id="CHEBI:59789"/>
        <dbReference type="ChEBI" id="CHEBI:74269"/>
        <dbReference type="ChEBI" id="CHEBI:74480"/>
        <dbReference type="EC" id="2.1.1.33"/>
    </reaction>
</comment>
<keyword evidence="6 7" id="KW-0819">tRNA processing</keyword>
<dbReference type="HAMAP" id="MF_01057">
    <property type="entry name" value="tRNA_methyltr_TrmB"/>
    <property type="match status" value="1"/>
</dbReference>
<comment type="similarity">
    <text evidence="7">Belongs to the class I-like SAM-binding methyltransferase superfamily. TrmB family.</text>
</comment>
<organism evidence="8 9">
    <name type="scientific">Moraxella bovoculi 237</name>
    <dbReference type="NCBI Taxonomy" id="743974"/>
    <lineage>
        <taxon>Bacteria</taxon>
        <taxon>Pseudomonadati</taxon>
        <taxon>Pseudomonadota</taxon>
        <taxon>Gammaproteobacteria</taxon>
        <taxon>Moraxellales</taxon>
        <taxon>Moraxellaceae</taxon>
        <taxon>Moraxella</taxon>
    </lineage>
</organism>
<accession>A0A066UFH9</accession>
<dbReference type="eggNOG" id="COG0220">
    <property type="taxonomic scope" value="Bacteria"/>
</dbReference>
<dbReference type="Proteomes" id="UP000035860">
    <property type="component" value="Unassembled WGS sequence"/>
</dbReference>
<dbReference type="InterPro" id="IPR055361">
    <property type="entry name" value="tRNA_methyltr_TrmB_bact"/>
</dbReference>
<dbReference type="PANTHER" id="PTHR23417:SF14">
    <property type="entry name" value="PENTACOTRIPEPTIDE-REPEAT REGION OF PRORP DOMAIN-CONTAINING PROTEIN"/>
    <property type="match status" value="1"/>
</dbReference>
<proteinExistence type="inferred from homology"/>
<evidence type="ECO:0000256" key="6">
    <source>
        <dbReference type="ARBA" id="ARBA00022694"/>
    </source>
</evidence>
<sequence length="306" mass="35278">MAWLIITEFNLSFYDFFANNTMTQKAEFLAPVGGDRQTPDTDRDTISEQISRLNQTPEQFRQIDTFMKRRTHMSQSSEIALTSDEYAPYIINQGFELGKLGDVSDIHNLRVYFKDTPNGENAPITLEIGFGMGDSLIEMAKNDPTRNFVGIEVHEPGIGRTAYIAHELGLTNLKVLSGDAIELLTNLPENHLDTVQLYFPDPWQKKRHYKRRFVTTHRMEVVARTLKVGGIFHAATDWEHYALWMLEVLDNMPIFRNTAGQGNFTPRPDFRPYTKFEKRGFDYGRSSWDLIYQKSVKSQNHLEDGI</sequence>
<gene>
    <name evidence="7" type="primary">trmB</name>
    <name evidence="8" type="ORF">MBO_00035</name>
</gene>
<evidence type="ECO:0000256" key="3">
    <source>
        <dbReference type="ARBA" id="ARBA00022603"/>
    </source>
</evidence>
<evidence type="ECO:0000313" key="9">
    <source>
        <dbReference type="Proteomes" id="UP000035860"/>
    </source>
</evidence>
<dbReference type="EC" id="2.1.1.33" evidence="7"/>
<dbReference type="InterPro" id="IPR029063">
    <property type="entry name" value="SAM-dependent_MTases_sf"/>
</dbReference>
<dbReference type="AlphaFoldDB" id="A0A066UFH9"/>
<comment type="pathway">
    <text evidence="7">tRNA modification; N(7)-methylguanine-tRNA biosynthesis.</text>
</comment>
<evidence type="ECO:0000256" key="5">
    <source>
        <dbReference type="ARBA" id="ARBA00022691"/>
    </source>
</evidence>
<dbReference type="PANTHER" id="PTHR23417">
    <property type="entry name" value="3-DEOXY-D-MANNO-OCTULOSONIC-ACID TRANSFERASE/TRNA GUANINE-N 7 - -METHYLTRANSFERASE"/>
    <property type="match status" value="1"/>
</dbReference>
<feature type="binding site" evidence="7">
    <location>
        <position position="152"/>
    </location>
    <ligand>
        <name>S-adenosyl-L-methionine</name>
        <dbReference type="ChEBI" id="CHEBI:59789"/>
    </ligand>
</feature>
<reference evidence="8 9" key="1">
    <citation type="journal article" date="2014" name="Genome Announc.">
        <title>Draft Genome Sequence of Moraxella bovoculi Strain 237T (ATCC BAA-1259T) Isolated from a Calf with Infectious Bovine Keratoconjunctivitis.</title>
        <authorList>
            <person name="Calcutt M.J."/>
            <person name="Foecking M.F."/>
            <person name="Martin N.T."/>
            <person name="Mhlanga-Mutangadura T."/>
            <person name="Reilly T.J."/>
        </authorList>
    </citation>
    <scope>NUCLEOTIDE SEQUENCE [LARGE SCALE GENOMIC DNA]</scope>
    <source>
        <strain evidence="8 9">237</strain>
    </source>
</reference>
<dbReference type="SUPFAM" id="SSF53335">
    <property type="entry name" value="S-adenosyl-L-methionine-dependent methyltransferases"/>
    <property type="match status" value="1"/>
</dbReference>